<accession>A0A921GRB2</accession>
<evidence type="ECO:0000259" key="6">
    <source>
        <dbReference type="Pfam" id="PF01266"/>
    </source>
</evidence>
<gene>
    <name evidence="7" type="primary">thiO</name>
    <name evidence="7" type="ORF">K8W24_14225</name>
</gene>
<dbReference type="Gene3D" id="3.50.50.60">
    <property type="entry name" value="FAD/NAD(P)-binding domain"/>
    <property type="match status" value="1"/>
</dbReference>
<proteinExistence type="predicted"/>
<dbReference type="EMBL" id="DYWO01000424">
    <property type="protein sequence ID" value="HJF50924.1"/>
    <property type="molecule type" value="Genomic_DNA"/>
</dbReference>
<comment type="caution">
    <text evidence="7">The sequence shown here is derived from an EMBL/GenBank/DDBJ whole genome shotgun (WGS) entry which is preliminary data.</text>
</comment>
<dbReference type="AlphaFoldDB" id="A0A921GRB2"/>
<keyword evidence="2" id="KW-0784">Thiamine biosynthesis</keyword>
<comment type="pathway">
    <text evidence="1">Cofactor biosynthesis; thiamine diphosphate biosynthesis.</text>
</comment>
<evidence type="ECO:0000256" key="4">
    <source>
        <dbReference type="ARBA" id="ARBA00049872"/>
    </source>
</evidence>
<evidence type="ECO:0000256" key="5">
    <source>
        <dbReference type="ARBA" id="ARBA00050018"/>
    </source>
</evidence>
<dbReference type="Proteomes" id="UP000775129">
    <property type="component" value="Unassembled WGS sequence"/>
</dbReference>
<dbReference type="GO" id="GO:0009228">
    <property type="term" value="P:thiamine biosynthetic process"/>
    <property type="evidence" value="ECO:0007669"/>
    <property type="project" value="UniProtKB-KW"/>
</dbReference>
<evidence type="ECO:0000256" key="3">
    <source>
        <dbReference type="ARBA" id="ARBA00023002"/>
    </source>
</evidence>
<evidence type="ECO:0000313" key="8">
    <source>
        <dbReference type="Proteomes" id="UP000775129"/>
    </source>
</evidence>
<evidence type="ECO:0000256" key="1">
    <source>
        <dbReference type="ARBA" id="ARBA00004948"/>
    </source>
</evidence>
<reference evidence="7" key="2">
    <citation type="submission" date="2021-09" db="EMBL/GenBank/DDBJ databases">
        <authorList>
            <person name="Gilroy R."/>
        </authorList>
    </citation>
    <scope>NUCLEOTIDE SEQUENCE</scope>
    <source>
        <strain evidence="7">1647</strain>
    </source>
</reference>
<dbReference type="SUPFAM" id="SSF54373">
    <property type="entry name" value="FAD-linked reductases, C-terminal domain"/>
    <property type="match status" value="1"/>
</dbReference>
<dbReference type="NCBIfam" id="TIGR02352">
    <property type="entry name" value="thiamin_ThiO"/>
    <property type="match status" value="1"/>
</dbReference>
<dbReference type="InterPro" id="IPR036188">
    <property type="entry name" value="FAD/NAD-bd_sf"/>
</dbReference>
<dbReference type="GO" id="GO:0050660">
    <property type="term" value="F:flavin adenine dinucleotide binding"/>
    <property type="evidence" value="ECO:0007669"/>
    <property type="project" value="InterPro"/>
</dbReference>
<name>A0A921GRB2_9MICO</name>
<dbReference type="SUPFAM" id="SSF51905">
    <property type="entry name" value="FAD/NAD(P)-binding domain"/>
    <property type="match status" value="1"/>
</dbReference>
<dbReference type="GO" id="GO:0005737">
    <property type="term" value="C:cytoplasm"/>
    <property type="evidence" value="ECO:0007669"/>
    <property type="project" value="TreeGrafter"/>
</dbReference>
<evidence type="ECO:0000313" key="7">
    <source>
        <dbReference type="EMBL" id="HJF50924.1"/>
    </source>
</evidence>
<dbReference type="InterPro" id="IPR006076">
    <property type="entry name" value="FAD-dep_OxRdtase"/>
</dbReference>
<dbReference type="PANTHER" id="PTHR13847">
    <property type="entry name" value="SARCOSINE DEHYDROGENASE-RELATED"/>
    <property type="match status" value="1"/>
</dbReference>
<feature type="domain" description="FAD dependent oxidoreductase" evidence="6">
    <location>
        <begin position="3"/>
        <end position="353"/>
    </location>
</feature>
<protein>
    <recommendedName>
        <fullName evidence="5">glycine oxidase</fullName>
        <ecNumber evidence="5">1.4.3.19</ecNumber>
    </recommendedName>
</protein>
<dbReference type="EC" id="1.4.3.19" evidence="5"/>
<dbReference type="Pfam" id="PF01266">
    <property type="entry name" value="DAO"/>
    <property type="match status" value="1"/>
</dbReference>
<evidence type="ECO:0000256" key="2">
    <source>
        <dbReference type="ARBA" id="ARBA00022977"/>
    </source>
</evidence>
<dbReference type="PANTHER" id="PTHR13847:SF289">
    <property type="entry name" value="GLYCINE OXIDASE"/>
    <property type="match status" value="1"/>
</dbReference>
<dbReference type="Gene3D" id="3.30.9.10">
    <property type="entry name" value="D-Amino Acid Oxidase, subunit A, domain 2"/>
    <property type="match status" value="1"/>
</dbReference>
<comment type="catalytic activity">
    <reaction evidence="4">
        <text>glycine + O2 + H2O = glyoxylate + H2O2 + NH4(+)</text>
        <dbReference type="Rhea" id="RHEA:11532"/>
        <dbReference type="ChEBI" id="CHEBI:15377"/>
        <dbReference type="ChEBI" id="CHEBI:15379"/>
        <dbReference type="ChEBI" id="CHEBI:16240"/>
        <dbReference type="ChEBI" id="CHEBI:28938"/>
        <dbReference type="ChEBI" id="CHEBI:36655"/>
        <dbReference type="ChEBI" id="CHEBI:57305"/>
        <dbReference type="EC" id="1.4.3.19"/>
    </reaction>
</comment>
<sequence length="388" mass="40787">MQHVAVIGAGIIGLLTALELRRRGHRVDIRSTGVAEQATYAAAGMLAPTSEVQFGQHSLRPLMTKAASYHRTLAAELALRTEQPLGYRDTPTLVVGRDRSDLEALRQLALEQCAAGSEVEELTSAQLRGRAPTLARHVAGAMLVPRDHQVDPRTLAAAAIDALTGPGRPGDGPPVSLTTGSSVASTDEIDADQIILTAGLGTAEINGPHRVLDLSLRPVHGDILRLHVPDSALLPGEDNLLDHTVRALVRGRPLYLVPRSGGGLVLGATSREDDMTGASAGGVLTLLQDAAEILPSVRDTELREVIARARPGTPDDLPLLGPVPGDPRVIVSTGYHRHGILLSAWAAARTADLLEVDPGVPLLGDMAGELAAVDPARFTTTSRLQEVS</sequence>
<dbReference type="GO" id="GO:0043799">
    <property type="term" value="F:glycine oxidase activity"/>
    <property type="evidence" value="ECO:0007669"/>
    <property type="project" value="UniProtKB-EC"/>
</dbReference>
<dbReference type="InterPro" id="IPR012727">
    <property type="entry name" value="Gly_oxidase_ThiO"/>
</dbReference>
<organism evidence="7 8">
    <name type="scientific">Brachybacterium paraconglomeratum</name>
    <dbReference type="NCBI Taxonomy" id="173362"/>
    <lineage>
        <taxon>Bacteria</taxon>
        <taxon>Bacillati</taxon>
        <taxon>Actinomycetota</taxon>
        <taxon>Actinomycetes</taxon>
        <taxon>Micrococcales</taxon>
        <taxon>Dermabacteraceae</taxon>
        <taxon>Brachybacterium</taxon>
    </lineage>
</organism>
<keyword evidence="3 7" id="KW-0560">Oxidoreductase</keyword>
<reference evidence="7" key="1">
    <citation type="journal article" date="2021" name="PeerJ">
        <title>Extensive microbial diversity within the chicken gut microbiome revealed by metagenomics and culture.</title>
        <authorList>
            <person name="Gilroy R."/>
            <person name="Ravi A."/>
            <person name="Getino M."/>
            <person name="Pursley I."/>
            <person name="Horton D.L."/>
            <person name="Alikhan N.F."/>
            <person name="Baker D."/>
            <person name="Gharbi K."/>
            <person name="Hall N."/>
            <person name="Watson M."/>
            <person name="Adriaenssens E.M."/>
            <person name="Foster-Nyarko E."/>
            <person name="Jarju S."/>
            <person name="Secka A."/>
            <person name="Antonio M."/>
            <person name="Oren A."/>
            <person name="Chaudhuri R.R."/>
            <person name="La Ragione R."/>
            <person name="Hildebrand F."/>
            <person name="Pallen M.J."/>
        </authorList>
    </citation>
    <scope>NUCLEOTIDE SEQUENCE</scope>
    <source>
        <strain evidence="7">1647</strain>
    </source>
</reference>